<dbReference type="GO" id="GO:0045892">
    <property type="term" value="P:negative regulation of DNA-templated transcription"/>
    <property type="evidence" value="ECO:0007669"/>
    <property type="project" value="TreeGrafter"/>
</dbReference>
<dbReference type="EMBL" id="CP046915">
    <property type="protein sequence ID" value="QGZ65696.1"/>
    <property type="molecule type" value="Genomic_DNA"/>
</dbReference>
<dbReference type="InterPro" id="IPR014757">
    <property type="entry name" value="Tscrpt_reg_IclR_C"/>
</dbReference>
<feature type="domain" description="HTH iclR-type" evidence="4">
    <location>
        <begin position="1"/>
        <end position="54"/>
    </location>
</feature>
<dbReference type="Gene3D" id="3.30.450.40">
    <property type="match status" value="1"/>
</dbReference>
<dbReference type="GO" id="GO:0003677">
    <property type="term" value="F:DNA binding"/>
    <property type="evidence" value="ECO:0007669"/>
    <property type="project" value="UniProtKB-KW"/>
</dbReference>
<dbReference type="SMART" id="SM00346">
    <property type="entry name" value="HTH_ICLR"/>
    <property type="match status" value="1"/>
</dbReference>
<dbReference type="PROSITE" id="PS51078">
    <property type="entry name" value="ICLR_ED"/>
    <property type="match status" value="1"/>
</dbReference>
<dbReference type="InterPro" id="IPR029016">
    <property type="entry name" value="GAF-like_dom_sf"/>
</dbReference>
<evidence type="ECO:0000259" key="4">
    <source>
        <dbReference type="PROSITE" id="PS51077"/>
    </source>
</evidence>
<name>A0A7Z2GQ32_9BURK</name>
<dbReference type="GO" id="GO:0003700">
    <property type="term" value="F:DNA-binding transcription factor activity"/>
    <property type="evidence" value="ECO:0007669"/>
    <property type="project" value="TreeGrafter"/>
</dbReference>
<evidence type="ECO:0000256" key="1">
    <source>
        <dbReference type="ARBA" id="ARBA00023015"/>
    </source>
</evidence>
<evidence type="ECO:0000313" key="6">
    <source>
        <dbReference type="EMBL" id="QGZ65696.1"/>
    </source>
</evidence>
<gene>
    <name evidence="6" type="ORF">FAZ98_22625</name>
</gene>
<dbReference type="InterPro" id="IPR050707">
    <property type="entry name" value="HTH_MetabolicPath_Reg"/>
</dbReference>
<dbReference type="SUPFAM" id="SSF55781">
    <property type="entry name" value="GAF domain-like"/>
    <property type="match status" value="1"/>
</dbReference>
<keyword evidence="3" id="KW-0804">Transcription</keyword>
<dbReference type="InterPro" id="IPR036388">
    <property type="entry name" value="WH-like_DNA-bd_sf"/>
</dbReference>
<dbReference type="Proteomes" id="UP000433577">
    <property type="component" value="Chromosome 3"/>
</dbReference>
<dbReference type="Pfam" id="PF09339">
    <property type="entry name" value="HTH_IclR"/>
    <property type="match status" value="1"/>
</dbReference>
<dbReference type="Gene3D" id="1.10.10.10">
    <property type="entry name" value="Winged helix-like DNA-binding domain superfamily/Winged helix DNA-binding domain"/>
    <property type="match status" value="1"/>
</dbReference>
<dbReference type="KEGG" id="pacs:FAZ98_22625"/>
<protein>
    <submittedName>
        <fullName evidence="6">Helix-turn-helix domain-containing protein</fullName>
    </submittedName>
</protein>
<dbReference type="SUPFAM" id="SSF46785">
    <property type="entry name" value="Winged helix' DNA-binding domain"/>
    <property type="match status" value="1"/>
</dbReference>
<dbReference type="Pfam" id="PF01614">
    <property type="entry name" value="IclR_C"/>
    <property type="match status" value="1"/>
</dbReference>
<dbReference type="PANTHER" id="PTHR30136">
    <property type="entry name" value="HELIX-TURN-HELIX TRANSCRIPTIONAL REGULATOR, ICLR FAMILY"/>
    <property type="match status" value="1"/>
</dbReference>
<evidence type="ECO:0000259" key="5">
    <source>
        <dbReference type="PROSITE" id="PS51078"/>
    </source>
</evidence>
<dbReference type="PROSITE" id="PS51077">
    <property type="entry name" value="HTH_ICLR"/>
    <property type="match status" value="1"/>
</dbReference>
<dbReference type="InterPro" id="IPR005471">
    <property type="entry name" value="Tscrpt_reg_IclR_N"/>
</dbReference>
<evidence type="ECO:0000313" key="7">
    <source>
        <dbReference type="Proteomes" id="UP000433577"/>
    </source>
</evidence>
<dbReference type="InterPro" id="IPR036390">
    <property type="entry name" value="WH_DNA-bd_sf"/>
</dbReference>
<reference evidence="6 7" key="1">
    <citation type="submission" date="2019-12" db="EMBL/GenBank/DDBJ databases">
        <title>Paraburkholderia acidiphila 7Q-K02 sp. nov and Paraburkholderia acidisoli DHF22 sp. nov., two strains isolated from forest soil.</title>
        <authorList>
            <person name="Gao Z."/>
            <person name="Qiu L."/>
        </authorList>
    </citation>
    <scope>NUCLEOTIDE SEQUENCE [LARGE SCALE GENOMIC DNA]</scope>
    <source>
        <strain evidence="6 7">DHF22</strain>
    </source>
</reference>
<feature type="domain" description="IclR-ED" evidence="5">
    <location>
        <begin position="54"/>
        <end position="225"/>
    </location>
</feature>
<sequence length="225" mass="24121">MRLLETLGELGGSARLSELADAVGSSRSTVHGVLDTLVEMGYVTRERTRYVLGHRLALAAHPARTRADALRRAFAPALRAFNESCGENCFLTVPGGTRAYLTLDALDGEGRALRLPANARRDALTTSAAGKIFLANDTALATRLRGARRISHALDAELATIGAAGYALDVQASERDLNCVALPLRLRGRVVAALSASGPATRLDPAFMRRLAKRSMRDLFNLVKV</sequence>
<dbReference type="OrthoDB" id="13103at2"/>
<keyword evidence="1" id="KW-0805">Transcription regulation</keyword>
<keyword evidence="7" id="KW-1185">Reference proteome</keyword>
<dbReference type="AlphaFoldDB" id="A0A7Z2GQ32"/>
<proteinExistence type="predicted"/>
<organism evidence="6 7">
    <name type="scientific">Paraburkholderia acidisoli</name>
    <dbReference type="NCBI Taxonomy" id="2571748"/>
    <lineage>
        <taxon>Bacteria</taxon>
        <taxon>Pseudomonadati</taxon>
        <taxon>Pseudomonadota</taxon>
        <taxon>Betaproteobacteria</taxon>
        <taxon>Burkholderiales</taxon>
        <taxon>Burkholderiaceae</taxon>
        <taxon>Paraburkholderia</taxon>
    </lineage>
</organism>
<accession>A0A7Z2GQ32</accession>
<keyword evidence="2" id="KW-0238">DNA-binding</keyword>
<dbReference type="PANTHER" id="PTHR30136:SF24">
    <property type="entry name" value="HTH-TYPE TRANSCRIPTIONAL REPRESSOR ALLR"/>
    <property type="match status" value="1"/>
</dbReference>
<evidence type="ECO:0000256" key="2">
    <source>
        <dbReference type="ARBA" id="ARBA00023125"/>
    </source>
</evidence>
<evidence type="ECO:0000256" key="3">
    <source>
        <dbReference type="ARBA" id="ARBA00023163"/>
    </source>
</evidence>